<dbReference type="PANTHER" id="PTHR20905:SF1">
    <property type="entry name" value="AT07410P-RELATED"/>
    <property type="match status" value="1"/>
</dbReference>
<protein>
    <recommendedName>
        <fullName evidence="4">aralkylamine N-acetyltransferase</fullName>
        <ecNumber evidence="4">2.3.1.87</ecNumber>
    </recommendedName>
</protein>
<evidence type="ECO:0000256" key="10">
    <source>
        <dbReference type="ARBA" id="ARBA00052178"/>
    </source>
</evidence>
<accession>A0A914PDW3</accession>
<comment type="similarity">
    <text evidence="3">Belongs to the acetyltransferase family. AANAT subfamily.</text>
</comment>
<evidence type="ECO:0000313" key="15">
    <source>
        <dbReference type="WBParaSite" id="PDA_v2.g13663.t1"/>
    </source>
</evidence>
<dbReference type="InterPro" id="IPR000182">
    <property type="entry name" value="GNAT_dom"/>
</dbReference>
<dbReference type="InterPro" id="IPR016181">
    <property type="entry name" value="Acyl_CoA_acyltransferase"/>
</dbReference>
<evidence type="ECO:0000313" key="14">
    <source>
        <dbReference type="Proteomes" id="UP000887578"/>
    </source>
</evidence>
<evidence type="ECO:0000256" key="11">
    <source>
        <dbReference type="ARBA" id="ARBA00052335"/>
    </source>
</evidence>
<dbReference type="EC" id="2.3.1.87" evidence="4"/>
<evidence type="ECO:0000256" key="7">
    <source>
        <dbReference type="ARBA" id="ARBA00051284"/>
    </source>
</evidence>
<comment type="catalytic activity">
    <reaction evidence="12">
        <text>serotonin + acetyl-CoA = N-acetylserotonin + CoA + H(+)</text>
        <dbReference type="Rhea" id="RHEA:25217"/>
        <dbReference type="ChEBI" id="CHEBI:15378"/>
        <dbReference type="ChEBI" id="CHEBI:17697"/>
        <dbReference type="ChEBI" id="CHEBI:57287"/>
        <dbReference type="ChEBI" id="CHEBI:57288"/>
        <dbReference type="ChEBI" id="CHEBI:350546"/>
        <dbReference type="EC" id="2.3.1.87"/>
    </reaction>
    <physiologicalReaction direction="left-to-right" evidence="12">
        <dbReference type="Rhea" id="RHEA:25218"/>
    </physiologicalReaction>
</comment>
<evidence type="ECO:0000256" key="1">
    <source>
        <dbReference type="ARBA" id="ARBA00022679"/>
    </source>
</evidence>
<dbReference type="Pfam" id="PF00583">
    <property type="entry name" value="Acetyltransf_1"/>
    <property type="match status" value="1"/>
</dbReference>
<dbReference type="Gene3D" id="3.40.630.30">
    <property type="match status" value="1"/>
</dbReference>
<dbReference type="SUPFAM" id="SSF55729">
    <property type="entry name" value="Acyl-CoA N-acyltransferases (Nat)"/>
    <property type="match status" value="1"/>
</dbReference>
<evidence type="ECO:0000256" key="6">
    <source>
        <dbReference type="ARBA" id="ARBA00050849"/>
    </source>
</evidence>
<reference evidence="15" key="1">
    <citation type="submission" date="2022-11" db="UniProtKB">
        <authorList>
            <consortium name="WormBaseParasite"/>
        </authorList>
    </citation>
    <scope>IDENTIFICATION</scope>
</reference>
<evidence type="ECO:0000256" key="9">
    <source>
        <dbReference type="ARBA" id="ARBA00051823"/>
    </source>
</evidence>
<dbReference type="GO" id="GO:0004059">
    <property type="term" value="F:aralkylamine N-acetyltransferase activity"/>
    <property type="evidence" value="ECO:0007669"/>
    <property type="project" value="UniProtKB-EC"/>
</dbReference>
<dbReference type="AlphaFoldDB" id="A0A914PDW3"/>
<comment type="catalytic activity">
    <reaction evidence="7">
        <text>serotonin + (5Z,8Z,11Z,14Z)-eicosatetraenoyl-CoA = N-[(5Z,8Z,11Z,14Z)-eicosatetraenoyl]-serotonin + CoA + H(+)</text>
        <dbReference type="Rhea" id="RHEA:51396"/>
        <dbReference type="ChEBI" id="CHEBI:15378"/>
        <dbReference type="ChEBI" id="CHEBI:57287"/>
        <dbReference type="ChEBI" id="CHEBI:57368"/>
        <dbReference type="ChEBI" id="CHEBI:132255"/>
        <dbReference type="ChEBI" id="CHEBI:350546"/>
    </reaction>
    <physiologicalReaction direction="left-to-right" evidence="7">
        <dbReference type="Rhea" id="RHEA:51397"/>
    </physiologicalReaction>
</comment>
<evidence type="ECO:0000256" key="8">
    <source>
        <dbReference type="ARBA" id="ARBA00051711"/>
    </source>
</evidence>
<feature type="domain" description="N-acetyltransferase" evidence="13">
    <location>
        <begin position="109"/>
        <end position="266"/>
    </location>
</feature>
<comment type="catalytic activity">
    <reaction evidence="5">
        <text>dopamine + (9Z)-octadecenoyl-CoA = N-(9Z-octadecanoyl)-dopamine + CoA + H(+)</text>
        <dbReference type="Rhea" id="RHEA:51380"/>
        <dbReference type="ChEBI" id="CHEBI:15378"/>
        <dbReference type="ChEBI" id="CHEBI:31883"/>
        <dbReference type="ChEBI" id="CHEBI:57287"/>
        <dbReference type="ChEBI" id="CHEBI:57387"/>
        <dbReference type="ChEBI" id="CHEBI:59905"/>
    </reaction>
    <physiologicalReaction direction="left-to-right" evidence="5">
        <dbReference type="Rhea" id="RHEA:51381"/>
    </physiologicalReaction>
</comment>
<dbReference type="PANTHER" id="PTHR20905">
    <property type="entry name" value="N-ACETYLTRANSFERASE-RELATED"/>
    <property type="match status" value="1"/>
</dbReference>
<organism evidence="14 15">
    <name type="scientific">Panagrolaimus davidi</name>
    <dbReference type="NCBI Taxonomy" id="227884"/>
    <lineage>
        <taxon>Eukaryota</taxon>
        <taxon>Metazoa</taxon>
        <taxon>Ecdysozoa</taxon>
        <taxon>Nematoda</taxon>
        <taxon>Chromadorea</taxon>
        <taxon>Rhabditida</taxon>
        <taxon>Tylenchina</taxon>
        <taxon>Panagrolaimomorpha</taxon>
        <taxon>Panagrolaimoidea</taxon>
        <taxon>Panagrolaimidae</taxon>
        <taxon>Panagrolaimus</taxon>
    </lineage>
</organism>
<dbReference type="WBParaSite" id="PDA_v2.g13663.t1">
    <property type="protein sequence ID" value="PDA_v2.g13663.t1"/>
    <property type="gene ID" value="PDA_v2.g13663"/>
</dbReference>
<evidence type="ECO:0000256" key="12">
    <source>
        <dbReference type="ARBA" id="ARBA00052491"/>
    </source>
</evidence>
<evidence type="ECO:0000256" key="4">
    <source>
        <dbReference type="ARBA" id="ARBA00039114"/>
    </source>
</evidence>
<keyword evidence="14" id="KW-1185">Reference proteome</keyword>
<comment type="catalytic activity">
    <reaction evidence="6">
        <text>serotonin + octadecanoyl-CoA = N-octadecanoyl-serotonin + CoA + H(+)</text>
        <dbReference type="Rhea" id="RHEA:51400"/>
        <dbReference type="ChEBI" id="CHEBI:15378"/>
        <dbReference type="ChEBI" id="CHEBI:57287"/>
        <dbReference type="ChEBI" id="CHEBI:57394"/>
        <dbReference type="ChEBI" id="CHEBI:134065"/>
        <dbReference type="ChEBI" id="CHEBI:350546"/>
    </reaction>
    <physiologicalReaction direction="left-to-right" evidence="6">
        <dbReference type="Rhea" id="RHEA:51401"/>
    </physiologicalReaction>
</comment>
<dbReference type="Proteomes" id="UP000887578">
    <property type="component" value="Unplaced"/>
</dbReference>
<comment type="catalytic activity">
    <reaction evidence="8">
        <text>dopamine + acetyl-CoA = N-acetyldopamine + CoA + H(+)</text>
        <dbReference type="Rhea" id="RHEA:51388"/>
        <dbReference type="ChEBI" id="CHEBI:15378"/>
        <dbReference type="ChEBI" id="CHEBI:57287"/>
        <dbReference type="ChEBI" id="CHEBI:57288"/>
        <dbReference type="ChEBI" id="CHEBI:59905"/>
        <dbReference type="ChEBI" id="CHEBI:125678"/>
    </reaction>
    <physiologicalReaction direction="left-to-right" evidence="8">
        <dbReference type="Rhea" id="RHEA:51389"/>
    </physiologicalReaction>
</comment>
<evidence type="ECO:0000256" key="2">
    <source>
        <dbReference type="ARBA" id="ARBA00037926"/>
    </source>
</evidence>
<comment type="pathway">
    <text evidence="2">Aromatic compound metabolism; melatonin biosynthesis; melatonin from serotonin: step 1/2.</text>
</comment>
<name>A0A914PDW3_9BILA</name>
<comment type="catalytic activity">
    <reaction evidence="10">
        <text>serotonin + hexadecanoyl-CoA = N-hexadecanoyl-serotonin + CoA + H(+)</text>
        <dbReference type="Rhea" id="RHEA:51384"/>
        <dbReference type="ChEBI" id="CHEBI:15378"/>
        <dbReference type="ChEBI" id="CHEBI:57287"/>
        <dbReference type="ChEBI" id="CHEBI:57379"/>
        <dbReference type="ChEBI" id="CHEBI:134059"/>
        <dbReference type="ChEBI" id="CHEBI:350546"/>
    </reaction>
    <physiologicalReaction direction="left-to-right" evidence="10">
        <dbReference type="Rhea" id="RHEA:51385"/>
    </physiologicalReaction>
</comment>
<evidence type="ECO:0000256" key="5">
    <source>
        <dbReference type="ARBA" id="ARBA00050189"/>
    </source>
</evidence>
<proteinExistence type="inferred from homology"/>
<dbReference type="PROSITE" id="PS51186">
    <property type="entry name" value="GNAT"/>
    <property type="match status" value="1"/>
</dbReference>
<evidence type="ECO:0000259" key="13">
    <source>
        <dbReference type="PROSITE" id="PS51186"/>
    </source>
</evidence>
<evidence type="ECO:0000256" key="3">
    <source>
        <dbReference type="ARBA" id="ARBA00038182"/>
    </source>
</evidence>
<comment type="catalytic activity">
    <reaction evidence="11">
        <text>dopamine + hexadecanoyl-CoA = N-hexadecanoyl-dopamine + CoA + H(+)</text>
        <dbReference type="Rhea" id="RHEA:51376"/>
        <dbReference type="ChEBI" id="CHEBI:15378"/>
        <dbReference type="ChEBI" id="CHEBI:57287"/>
        <dbReference type="ChEBI" id="CHEBI:57379"/>
        <dbReference type="ChEBI" id="CHEBI:59905"/>
        <dbReference type="ChEBI" id="CHEBI:134058"/>
    </reaction>
    <physiologicalReaction direction="left-to-right" evidence="11">
        <dbReference type="Rhea" id="RHEA:51377"/>
    </physiologicalReaction>
</comment>
<dbReference type="CDD" id="cd04301">
    <property type="entry name" value="NAT_SF"/>
    <property type="match status" value="1"/>
</dbReference>
<dbReference type="FunFam" id="3.40.630.30:FF:000046">
    <property type="entry name" value="Dopamine N-acetyltransferase"/>
    <property type="match status" value="1"/>
</dbReference>
<sequence length="279" mass="30950">MASATHGPFIAASQIAGNILDWGKPIISQQSTTEDSNDDDLTFVIADRHKHYNMIHTMMTEMFSFQEPITRSVGASPEDVTDFFHDLCSASLNSPYSVLAFIGDKCVGMTLNYITTDVKKSVEECCSPGLKFKSDFVEEISNGPYNNPRANRVCAFIEEVERNYGYFIPKCKKLFKLDVIFVHPNFSGRGIGTKLAEKSVQVARENNCDYLMSVATARGSAYIFNKLGFTCVREVPFLSFNESGKQVFQDLHDGNTSGKLMILKLGSSVSSTNSFENIS</sequence>
<keyword evidence="1" id="KW-0808">Transferase</keyword>
<comment type="catalytic activity">
    <reaction evidence="9">
        <text>serotonin + (9Z)-octadecenoyl-CoA = N-(9Z-octadecenoyl)-serotonin + CoA + H(+)</text>
        <dbReference type="Rhea" id="RHEA:51392"/>
        <dbReference type="ChEBI" id="CHEBI:15378"/>
        <dbReference type="ChEBI" id="CHEBI:57287"/>
        <dbReference type="ChEBI" id="CHEBI:57387"/>
        <dbReference type="ChEBI" id="CHEBI:134064"/>
        <dbReference type="ChEBI" id="CHEBI:350546"/>
    </reaction>
    <physiologicalReaction direction="left-to-right" evidence="9">
        <dbReference type="Rhea" id="RHEA:51393"/>
    </physiologicalReaction>
</comment>